<dbReference type="EMBL" id="LFIV01000063">
    <property type="protein sequence ID" value="KZL72015.1"/>
    <property type="molecule type" value="Genomic_DNA"/>
</dbReference>
<organism evidence="1 2">
    <name type="scientific">Colletotrichum tofieldiae</name>
    <dbReference type="NCBI Taxonomy" id="708197"/>
    <lineage>
        <taxon>Eukaryota</taxon>
        <taxon>Fungi</taxon>
        <taxon>Dikarya</taxon>
        <taxon>Ascomycota</taxon>
        <taxon>Pezizomycotina</taxon>
        <taxon>Sordariomycetes</taxon>
        <taxon>Hypocreomycetidae</taxon>
        <taxon>Glomerellales</taxon>
        <taxon>Glomerellaceae</taxon>
        <taxon>Colletotrichum</taxon>
        <taxon>Colletotrichum spaethianum species complex</taxon>
    </lineage>
</organism>
<reference evidence="1 2" key="1">
    <citation type="submission" date="2015-06" db="EMBL/GenBank/DDBJ databases">
        <title>Survival trade-offs in plant roots during colonization by closely related pathogenic and mutualistic fungi.</title>
        <authorList>
            <person name="Hacquard S."/>
            <person name="Kracher B."/>
            <person name="Hiruma K."/>
            <person name="Weinman A."/>
            <person name="Muench P."/>
            <person name="Garrido Oter R."/>
            <person name="Ver Loren van Themaat E."/>
            <person name="Dallerey J.-F."/>
            <person name="Damm U."/>
            <person name="Henrissat B."/>
            <person name="Lespinet O."/>
            <person name="Thon M."/>
            <person name="Kemen E."/>
            <person name="McHardy A.C."/>
            <person name="Schulze-Lefert P."/>
            <person name="O'Connell R.J."/>
        </authorList>
    </citation>
    <scope>NUCLEOTIDE SEQUENCE [LARGE SCALE GENOMIC DNA]</scope>
    <source>
        <strain evidence="1 2">0861</strain>
    </source>
</reference>
<evidence type="ECO:0000313" key="2">
    <source>
        <dbReference type="Proteomes" id="UP000076552"/>
    </source>
</evidence>
<gene>
    <name evidence="1" type="ORF">CT0861_11847</name>
</gene>
<proteinExistence type="predicted"/>
<dbReference type="STRING" id="708197.A0A161VLX4"/>
<protein>
    <submittedName>
        <fullName evidence="1">Uncharacterized protein</fullName>
    </submittedName>
</protein>
<keyword evidence="2" id="KW-1185">Reference proteome</keyword>
<name>A0A161VLX4_9PEZI</name>
<dbReference type="AlphaFoldDB" id="A0A161VLX4"/>
<dbReference type="Proteomes" id="UP000076552">
    <property type="component" value="Unassembled WGS sequence"/>
</dbReference>
<evidence type="ECO:0000313" key="1">
    <source>
        <dbReference type="EMBL" id="KZL72015.1"/>
    </source>
</evidence>
<sequence>MLASKLYRITTGFNSGISLSITLNQILYTLQVLRILVIMCLDLRSLYKCLVRLSITDEKRLMIDIISLRELYKKKEILEGEDPDKSSYNKEEAHSGDKEASTFLMSSAFFHHTTGEDIFSAPKTSKASQFVLHDPYSTDTGAAKFSTVRKPQVLTYLRENPRTKISWDPGLANIQFRGSNAITSIGTIEIKNPIRQVTYYILDTPTPFLFSLYNADKLEAYFNNVKNVIIQQNGTHMPVGHPFFNVSRTKASMFFSEEQLRRLHRQFSHPRTDRLHQLLKNARHNNVDTSVLEKVQKFCHHYQSHDPAPRRFKFSLKDKSHFNYKIVIDVIQLRDKNALHISTYVGPPDHIVHNPGTNFASTEFRNHAEIIVSKVKKAHAPLRRAYNILYNKIKHHTDKETILQIAVKALNNTAGPHGIIPTLLIFRTYPQINKDSHPSPNIVQQAKAVQKAIKMLQGIQAEVKINRAINTRNSPNLQKVLSLPIQSEVLV</sequence>
<comment type="caution">
    <text evidence="1">The sequence shown here is derived from an EMBL/GenBank/DDBJ whole genome shotgun (WGS) entry which is preliminary data.</text>
</comment>
<accession>A0A161VLX4</accession>